<dbReference type="FunFam" id="1.10.510.10:FF:000035">
    <property type="entry name" value="Putative receptor-like serine/threonine-protein kinase"/>
    <property type="match status" value="1"/>
</dbReference>
<dbReference type="GO" id="GO:0005524">
    <property type="term" value="F:ATP binding"/>
    <property type="evidence" value="ECO:0007669"/>
    <property type="project" value="UniProtKB-UniRule"/>
</dbReference>
<name>A0A151T4G2_CAJCA</name>
<comment type="catalytic activity">
    <reaction evidence="13">
        <text>L-seryl-[protein] + ATP = O-phospho-L-seryl-[protein] + ADP + H(+)</text>
        <dbReference type="Rhea" id="RHEA:17989"/>
        <dbReference type="Rhea" id="RHEA-COMP:9863"/>
        <dbReference type="Rhea" id="RHEA-COMP:11604"/>
        <dbReference type="ChEBI" id="CHEBI:15378"/>
        <dbReference type="ChEBI" id="CHEBI:29999"/>
        <dbReference type="ChEBI" id="CHEBI:30616"/>
        <dbReference type="ChEBI" id="CHEBI:83421"/>
        <dbReference type="ChEBI" id="CHEBI:456216"/>
        <dbReference type="EC" id="2.7.11.1"/>
    </reaction>
</comment>
<keyword evidence="7 14" id="KW-0547">Nucleotide-binding</keyword>
<keyword evidence="18" id="KW-1185">Reference proteome</keyword>
<evidence type="ECO:0000313" key="17">
    <source>
        <dbReference type="EMBL" id="KYP61934.1"/>
    </source>
</evidence>
<keyword evidence="8 17" id="KW-0418">Kinase</keyword>
<dbReference type="GO" id="GO:0004674">
    <property type="term" value="F:protein serine/threonine kinase activity"/>
    <property type="evidence" value="ECO:0007669"/>
    <property type="project" value="UniProtKB-KW"/>
</dbReference>
<proteinExistence type="predicted"/>
<evidence type="ECO:0000256" key="12">
    <source>
        <dbReference type="ARBA" id="ARBA00047899"/>
    </source>
</evidence>
<keyword evidence="11 15" id="KW-0472">Membrane</keyword>
<evidence type="ECO:0000256" key="5">
    <source>
        <dbReference type="ARBA" id="ARBA00022679"/>
    </source>
</evidence>
<dbReference type="PROSITE" id="PS00107">
    <property type="entry name" value="PROTEIN_KINASE_ATP"/>
    <property type="match status" value="1"/>
</dbReference>
<dbReference type="PROSITE" id="PS50011">
    <property type="entry name" value="PROTEIN_KINASE_DOM"/>
    <property type="match status" value="1"/>
</dbReference>
<keyword evidence="4" id="KW-0597">Phosphoprotein</keyword>
<evidence type="ECO:0000256" key="7">
    <source>
        <dbReference type="ARBA" id="ARBA00022741"/>
    </source>
</evidence>
<evidence type="ECO:0000313" key="18">
    <source>
        <dbReference type="Proteomes" id="UP000075243"/>
    </source>
</evidence>
<dbReference type="OMA" id="SIACKHH"/>
<keyword evidence="3" id="KW-0723">Serine/threonine-protein kinase</keyword>
<dbReference type="Gene3D" id="3.30.200.20">
    <property type="entry name" value="Phosphorylase Kinase, domain 1"/>
    <property type="match status" value="1"/>
</dbReference>
<dbReference type="EMBL" id="CM003610">
    <property type="protein sequence ID" value="KYP61934.1"/>
    <property type="molecule type" value="Genomic_DNA"/>
</dbReference>
<keyword evidence="10 15" id="KW-1133">Transmembrane helix</keyword>
<evidence type="ECO:0000256" key="2">
    <source>
        <dbReference type="ARBA" id="ARBA00012513"/>
    </source>
</evidence>
<dbReference type="PANTHER" id="PTHR47984">
    <property type="entry name" value="OS01G0323000 PROTEIN"/>
    <property type="match status" value="1"/>
</dbReference>
<evidence type="ECO:0000256" key="8">
    <source>
        <dbReference type="ARBA" id="ARBA00022777"/>
    </source>
</evidence>
<evidence type="ECO:0000256" key="3">
    <source>
        <dbReference type="ARBA" id="ARBA00022527"/>
    </source>
</evidence>
<evidence type="ECO:0000259" key="16">
    <source>
        <dbReference type="PROSITE" id="PS50011"/>
    </source>
</evidence>
<dbReference type="Proteomes" id="UP000075243">
    <property type="component" value="Chromosome 8"/>
</dbReference>
<dbReference type="Pfam" id="PF07714">
    <property type="entry name" value="PK_Tyr_Ser-Thr"/>
    <property type="match status" value="1"/>
</dbReference>
<dbReference type="InterPro" id="IPR052232">
    <property type="entry name" value="RLK_Ser/Thr-Kinase"/>
</dbReference>
<feature type="domain" description="Protein kinase" evidence="16">
    <location>
        <begin position="157"/>
        <end position="429"/>
    </location>
</feature>
<dbReference type="GO" id="GO:0016020">
    <property type="term" value="C:membrane"/>
    <property type="evidence" value="ECO:0007669"/>
    <property type="project" value="UniProtKB-SubCell"/>
</dbReference>
<dbReference type="InterPro" id="IPR001245">
    <property type="entry name" value="Ser-Thr/Tyr_kinase_cat_dom"/>
</dbReference>
<gene>
    <name evidence="17" type="ORF">KK1_016449</name>
</gene>
<comment type="catalytic activity">
    <reaction evidence="12">
        <text>L-threonyl-[protein] + ATP = O-phospho-L-threonyl-[protein] + ADP + H(+)</text>
        <dbReference type="Rhea" id="RHEA:46608"/>
        <dbReference type="Rhea" id="RHEA-COMP:11060"/>
        <dbReference type="Rhea" id="RHEA-COMP:11605"/>
        <dbReference type="ChEBI" id="CHEBI:15378"/>
        <dbReference type="ChEBI" id="CHEBI:30013"/>
        <dbReference type="ChEBI" id="CHEBI:30616"/>
        <dbReference type="ChEBI" id="CHEBI:61977"/>
        <dbReference type="ChEBI" id="CHEBI:456216"/>
        <dbReference type="EC" id="2.7.11.1"/>
    </reaction>
</comment>
<dbReference type="InterPro" id="IPR011009">
    <property type="entry name" value="Kinase-like_dom_sf"/>
</dbReference>
<dbReference type="InterPro" id="IPR000719">
    <property type="entry name" value="Prot_kinase_dom"/>
</dbReference>
<keyword evidence="6 15" id="KW-0812">Transmembrane</keyword>
<protein>
    <recommendedName>
        <fullName evidence="2">non-specific serine/threonine protein kinase</fullName>
        <ecNumber evidence="2">2.7.11.1</ecNumber>
    </recommendedName>
</protein>
<comment type="subcellular location">
    <subcellularLocation>
        <location evidence="1">Membrane</location>
        <topology evidence="1">Single-pass membrane protein</topology>
    </subcellularLocation>
</comment>
<keyword evidence="5" id="KW-0808">Transferase</keyword>
<dbReference type="PANTHER" id="PTHR47984:SF15">
    <property type="entry name" value="PROTEIN KINASE DOMAIN-CONTAINING PROTEIN"/>
    <property type="match status" value="1"/>
</dbReference>
<evidence type="ECO:0000256" key="6">
    <source>
        <dbReference type="ARBA" id="ARBA00022692"/>
    </source>
</evidence>
<evidence type="ECO:0000256" key="13">
    <source>
        <dbReference type="ARBA" id="ARBA00048679"/>
    </source>
</evidence>
<dbReference type="SUPFAM" id="SSF56112">
    <property type="entry name" value="Protein kinase-like (PK-like)"/>
    <property type="match status" value="1"/>
</dbReference>
<dbReference type="Gramene" id="C.cajan_15982.t">
    <property type="protein sequence ID" value="C.cajan_15982.t"/>
    <property type="gene ID" value="C.cajan_15982"/>
</dbReference>
<evidence type="ECO:0000256" key="1">
    <source>
        <dbReference type="ARBA" id="ARBA00004167"/>
    </source>
</evidence>
<sequence>MKNKVSISTIFFGIPLWAWLIVASLIVTFIVVTCVIVCYCFIHYRKKPYKPRFSLPKSIACKHHVCDFSSSSLDKRLLSASSNVSEHGINFEKLPSSCHSHELVLPNQFDPHVNGIITKDGYLKGLRSSDKLCPFDNDMSKGCCFSLKEIEYATNGLAQENVIGSGDNGIVYLGFLPNDRHVAVKRLVCDSRQPEKLFAFQMEEIGRVKHDKLVKLLGYCAEGAHRISVSEYVENESLHHWLHEFPEQISPLTWDTRLNIICGVAKGLAYLHEKVKPKILHGNLTSSNILLDQRWNPKISDFGLVNILSPECSHIILESLGYVAPDSNFTSTFTKGNDIYDFGILIMEIVSGRLPSNQSQPQTHIVDWFKSMISNGKIDSVVDPKLLEMPSSKILKRVALVALRCVDRDVNPKLKMGDVVCMLQTNLLLFEVITTFSSFSFIEIFQL</sequence>
<evidence type="ECO:0000256" key="11">
    <source>
        <dbReference type="ARBA" id="ARBA00023136"/>
    </source>
</evidence>
<dbReference type="AlphaFoldDB" id="A0A151T4G2"/>
<feature type="binding site" evidence="14">
    <location>
        <position position="185"/>
    </location>
    <ligand>
        <name>ATP</name>
        <dbReference type="ChEBI" id="CHEBI:30616"/>
    </ligand>
</feature>
<dbReference type="Gene3D" id="1.10.510.10">
    <property type="entry name" value="Transferase(Phosphotransferase) domain 1"/>
    <property type="match status" value="1"/>
</dbReference>
<keyword evidence="9 14" id="KW-0067">ATP-binding</keyword>
<dbReference type="EC" id="2.7.11.1" evidence="2"/>
<evidence type="ECO:0000256" key="4">
    <source>
        <dbReference type="ARBA" id="ARBA00022553"/>
    </source>
</evidence>
<organism evidence="17 18">
    <name type="scientific">Cajanus cajan</name>
    <name type="common">Pigeon pea</name>
    <name type="synonym">Cajanus indicus</name>
    <dbReference type="NCBI Taxonomy" id="3821"/>
    <lineage>
        <taxon>Eukaryota</taxon>
        <taxon>Viridiplantae</taxon>
        <taxon>Streptophyta</taxon>
        <taxon>Embryophyta</taxon>
        <taxon>Tracheophyta</taxon>
        <taxon>Spermatophyta</taxon>
        <taxon>Magnoliopsida</taxon>
        <taxon>eudicotyledons</taxon>
        <taxon>Gunneridae</taxon>
        <taxon>Pentapetalae</taxon>
        <taxon>rosids</taxon>
        <taxon>fabids</taxon>
        <taxon>Fabales</taxon>
        <taxon>Fabaceae</taxon>
        <taxon>Papilionoideae</taxon>
        <taxon>50 kb inversion clade</taxon>
        <taxon>NPAAA clade</taxon>
        <taxon>indigoferoid/millettioid clade</taxon>
        <taxon>Phaseoleae</taxon>
        <taxon>Cajanus</taxon>
    </lineage>
</organism>
<accession>A0A151T4G2</accession>
<reference evidence="17 18" key="1">
    <citation type="journal article" date="2012" name="Nat. Biotechnol.">
        <title>Draft genome sequence of pigeonpea (Cajanus cajan), an orphan legume crop of resource-poor farmers.</title>
        <authorList>
            <person name="Varshney R.K."/>
            <person name="Chen W."/>
            <person name="Li Y."/>
            <person name="Bharti A.K."/>
            <person name="Saxena R.K."/>
            <person name="Schlueter J.A."/>
            <person name="Donoghue M.T."/>
            <person name="Azam S."/>
            <person name="Fan G."/>
            <person name="Whaley A.M."/>
            <person name="Farmer A.D."/>
            <person name="Sheridan J."/>
            <person name="Iwata A."/>
            <person name="Tuteja R."/>
            <person name="Penmetsa R.V."/>
            <person name="Wu W."/>
            <person name="Upadhyaya H.D."/>
            <person name="Yang S.P."/>
            <person name="Shah T."/>
            <person name="Saxena K.B."/>
            <person name="Michael T."/>
            <person name="McCombie W.R."/>
            <person name="Yang B."/>
            <person name="Zhang G."/>
            <person name="Yang H."/>
            <person name="Wang J."/>
            <person name="Spillane C."/>
            <person name="Cook D.R."/>
            <person name="May G.D."/>
            <person name="Xu X."/>
            <person name="Jackson S.A."/>
        </authorList>
    </citation>
    <scope>NUCLEOTIDE SEQUENCE [LARGE SCALE GENOMIC DNA]</scope>
    <source>
        <strain evidence="18">cv. Asha</strain>
    </source>
</reference>
<feature type="transmembrane region" description="Helical" evidence="15">
    <location>
        <begin position="16"/>
        <end position="42"/>
    </location>
</feature>
<dbReference type="InterPro" id="IPR017441">
    <property type="entry name" value="Protein_kinase_ATP_BS"/>
</dbReference>
<evidence type="ECO:0000256" key="10">
    <source>
        <dbReference type="ARBA" id="ARBA00022989"/>
    </source>
</evidence>
<evidence type="ECO:0000256" key="14">
    <source>
        <dbReference type="PROSITE-ProRule" id="PRU10141"/>
    </source>
</evidence>
<evidence type="ECO:0000256" key="15">
    <source>
        <dbReference type="SAM" id="Phobius"/>
    </source>
</evidence>
<evidence type="ECO:0000256" key="9">
    <source>
        <dbReference type="ARBA" id="ARBA00022840"/>
    </source>
</evidence>